<reference evidence="1" key="1">
    <citation type="submission" date="2018-11" db="EMBL/GenBank/DDBJ databases">
        <authorList>
            <consortium name="Pathogen Informatics"/>
        </authorList>
    </citation>
    <scope>NUCLEOTIDE SEQUENCE</scope>
</reference>
<dbReference type="Proteomes" id="UP000784294">
    <property type="component" value="Unassembled WGS sequence"/>
</dbReference>
<name>A0A448WYH2_9PLAT</name>
<sequence>MYSKRRQMTRIGTSLMAHNFVYMIPRRLSGRQGQPEHVSHAEQQLTKKFPPSSFRRLDNMHLPLQSSTLCLAT</sequence>
<dbReference type="EMBL" id="CAAALY010061326">
    <property type="protein sequence ID" value="VEL23325.1"/>
    <property type="molecule type" value="Genomic_DNA"/>
</dbReference>
<proteinExistence type="predicted"/>
<evidence type="ECO:0000313" key="2">
    <source>
        <dbReference type="Proteomes" id="UP000784294"/>
    </source>
</evidence>
<organism evidence="1 2">
    <name type="scientific">Protopolystoma xenopodis</name>
    <dbReference type="NCBI Taxonomy" id="117903"/>
    <lineage>
        <taxon>Eukaryota</taxon>
        <taxon>Metazoa</taxon>
        <taxon>Spiralia</taxon>
        <taxon>Lophotrochozoa</taxon>
        <taxon>Platyhelminthes</taxon>
        <taxon>Monogenea</taxon>
        <taxon>Polyopisthocotylea</taxon>
        <taxon>Polystomatidea</taxon>
        <taxon>Polystomatidae</taxon>
        <taxon>Protopolystoma</taxon>
    </lineage>
</organism>
<keyword evidence="2" id="KW-1185">Reference proteome</keyword>
<comment type="caution">
    <text evidence="1">The sequence shown here is derived from an EMBL/GenBank/DDBJ whole genome shotgun (WGS) entry which is preliminary data.</text>
</comment>
<protein>
    <submittedName>
        <fullName evidence="1">Uncharacterized protein</fullName>
    </submittedName>
</protein>
<accession>A0A448WYH2</accession>
<dbReference type="AlphaFoldDB" id="A0A448WYH2"/>
<gene>
    <name evidence="1" type="ORF">PXEA_LOCUS16765</name>
</gene>
<evidence type="ECO:0000313" key="1">
    <source>
        <dbReference type="EMBL" id="VEL23325.1"/>
    </source>
</evidence>